<reference evidence="1" key="2">
    <citation type="journal article" date="2015" name="Data Brief">
        <title>Shoot transcriptome of the giant reed, Arundo donax.</title>
        <authorList>
            <person name="Barrero R.A."/>
            <person name="Guerrero F.D."/>
            <person name="Moolhuijzen P."/>
            <person name="Goolsby J.A."/>
            <person name="Tidwell J."/>
            <person name="Bellgard S.E."/>
            <person name="Bellgard M.I."/>
        </authorList>
    </citation>
    <scope>NUCLEOTIDE SEQUENCE</scope>
    <source>
        <tissue evidence="1">Shoot tissue taken approximately 20 cm above the soil surface</tissue>
    </source>
</reference>
<organism evidence="1">
    <name type="scientific">Arundo donax</name>
    <name type="common">Giant reed</name>
    <name type="synonym">Donax arundinaceus</name>
    <dbReference type="NCBI Taxonomy" id="35708"/>
    <lineage>
        <taxon>Eukaryota</taxon>
        <taxon>Viridiplantae</taxon>
        <taxon>Streptophyta</taxon>
        <taxon>Embryophyta</taxon>
        <taxon>Tracheophyta</taxon>
        <taxon>Spermatophyta</taxon>
        <taxon>Magnoliopsida</taxon>
        <taxon>Liliopsida</taxon>
        <taxon>Poales</taxon>
        <taxon>Poaceae</taxon>
        <taxon>PACMAD clade</taxon>
        <taxon>Arundinoideae</taxon>
        <taxon>Arundineae</taxon>
        <taxon>Arundo</taxon>
    </lineage>
</organism>
<accession>A0A0A9C3R3</accession>
<proteinExistence type="predicted"/>
<dbReference type="EMBL" id="GBRH01226951">
    <property type="protein sequence ID" value="JAD70944.1"/>
    <property type="molecule type" value="Transcribed_RNA"/>
</dbReference>
<dbReference type="AlphaFoldDB" id="A0A0A9C3R3"/>
<evidence type="ECO:0000313" key="1">
    <source>
        <dbReference type="EMBL" id="JAD70944.1"/>
    </source>
</evidence>
<name>A0A0A9C3R3_ARUDO</name>
<protein>
    <submittedName>
        <fullName evidence="1">Uncharacterized protein</fullName>
    </submittedName>
</protein>
<reference evidence="1" key="1">
    <citation type="submission" date="2014-09" db="EMBL/GenBank/DDBJ databases">
        <authorList>
            <person name="Magalhaes I.L.F."/>
            <person name="Oliveira U."/>
            <person name="Santos F.R."/>
            <person name="Vidigal T.H.D.A."/>
            <person name="Brescovit A.D."/>
            <person name="Santos A.J."/>
        </authorList>
    </citation>
    <scope>NUCLEOTIDE SEQUENCE</scope>
    <source>
        <tissue evidence="1">Shoot tissue taken approximately 20 cm above the soil surface</tissue>
    </source>
</reference>
<sequence>MDFDPSKHAMFARLCNPDSDLDAEILCQDGARDMLIRVVGMPKAYPVLEFCDSSSVPVRSDVILLAYFHLFPNKFDLGLEVVPDCLIMEPGSSPGKTAHKR</sequence>